<evidence type="ECO:0000256" key="1">
    <source>
        <dbReference type="SAM" id="Phobius"/>
    </source>
</evidence>
<dbReference type="OrthoDB" id="387227at2759"/>
<keyword evidence="1" id="KW-0472">Membrane</keyword>
<gene>
    <name evidence="2" type="ORF">PFTANZ_02323</name>
</gene>
<protein>
    <recommendedName>
        <fullName evidence="4">CRA domain-containing protein</fullName>
    </recommendedName>
</protein>
<keyword evidence="1" id="KW-0812">Transmembrane</keyword>
<accession>A0A024W8Z7</accession>
<feature type="transmembrane region" description="Helical" evidence="1">
    <location>
        <begin position="100"/>
        <end position="121"/>
    </location>
</feature>
<evidence type="ECO:0000313" key="2">
    <source>
        <dbReference type="EMBL" id="ETW37023.1"/>
    </source>
</evidence>
<name>A0A024W8Z7_PLAFA</name>
<proteinExistence type="predicted"/>
<reference evidence="2 3" key="1">
    <citation type="submission" date="2013-02" db="EMBL/GenBank/DDBJ databases">
        <title>The Genome Annotation of Plasmodium falciparum Tanzania (2000708).</title>
        <authorList>
            <consortium name="The Broad Institute Genome Sequencing Platform"/>
            <consortium name="The Broad Institute Genome Sequencing Center for Infectious Disease"/>
            <person name="Neafsey D."/>
            <person name="Hoffman S."/>
            <person name="Volkman S."/>
            <person name="Rosenthal P."/>
            <person name="Walker B."/>
            <person name="Young S.K."/>
            <person name="Zeng Q."/>
            <person name="Gargeya S."/>
            <person name="Fitzgerald M."/>
            <person name="Haas B."/>
            <person name="Abouelleil A."/>
            <person name="Allen A.W."/>
            <person name="Alvarado L."/>
            <person name="Arachchi H.M."/>
            <person name="Berlin A.M."/>
            <person name="Chapman S.B."/>
            <person name="Gainer-Dewar J."/>
            <person name="Goldberg J."/>
            <person name="Griggs A."/>
            <person name="Gujja S."/>
            <person name="Hansen M."/>
            <person name="Howarth C."/>
            <person name="Imamovic A."/>
            <person name="Ireland A."/>
            <person name="Larimer J."/>
            <person name="McCowan C."/>
            <person name="Murphy C."/>
            <person name="Pearson M."/>
            <person name="Poon T.W."/>
            <person name="Priest M."/>
            <person name="Roberts A."/>
            <person name="Saif S."/>
            <person name="Shea T."/>
            <person name="Sisk P."/>
            <person name="Sykes S."/>
            <person name="Wortman J."/>
            <person name="Nusbaum C."/>
            <person name="Birren B."/>
        </authorList>
    </citation>
    <scope>NUCLEOTIDE SEQUENCE [LARGE SCALE GENOMIC DNA]</scope>
    <source>
        <strain evidence="3">Tanzania (2000708)</strain>
    </source>
</reference>
<sequence>MKNKLSTLFFITIFLILIFIDSAKGDERKNFWKSRFTAGRGNITNKPTEVNHPIKKEGENFLSVGKGDHDESRVMLLKELYQKDNELNIVRKKHKKYKSITVALASIIGMMLLRNIGSLLYDTVTRLNQKSNRVWML</sequence>
<reference evidence="2 3" key="2">
    <citation type="submission" date="2013-02" db="EMBL/GenBank/DDBJ databases">
        <title>The Genome Sequence of Plasmodium falciparum Tanzania (2000708).</title>
        <authorList>
            <consortium name="The Broad Institute Genome Sequencing Platform"/>
            <consortium name="The Broad Institute Genome Sequencing Center for Infectious Disease"/>
            <person name="Neafsey D."/>
            <person name="Cheeseman I."/>
            <person name="Volkman S."/>
            <person name="Adams J."/>
            <person name="Walker B."/>
            <person name="Young S.K."/>
            <person name="Zeng Q."/>
            <person name="Gargeya S."/>
            <person name="Fitzgerald M."/>
            <person name="Haas B."/>
            <person name="Abouelleil A."/>
            <person name="Alvarado L."/>
            <person name="Arachchi H.M."/>
            <person name="Berlin A.M."/>
            <person name="Chapman S.B."/>
            <person name="Dewar J."/>
            <person name="Goldberg J."/>
            <person name="Griggs A."/>
            <person name="Gujja S."/>
            <person name="Hansen M."/>
            <person name="Howarth C."/>
            <person name="Imamovic A."/>
            <person name="Larimer J."/>
            <person name="McCowan C."/>
            <person name="Murphy C."/>
            <person name="Neiman D."/>
            <person name="Pearson M."/>
            <person name="Priest M."/>
            <person name="Roberts A."/>
            <person name="Saif S."/>
            <person name="Shea T."/>
            <person name="Sisk P."/>
            <person name="Sykes S."/>
            <person name="Wortman J."/>
            <person name="Nusbaum C."/>
            <person name="Birren B."/>
        </authorList>
    </citation>
    <scope>NUCLEOTIDE SEQUENCE [LARGE SCALE GENOMIC DNA]</scope>
    <source>
        <strain evidence="3">Tanzania (2000708)</strain>
    </source>
</reference>
<dbReference type="AlphaFoldDB" id="A0A024W8Z7"/>
<dbReference type="EMBL" id="KI926394">
    <property type="protein sequence ID" value="ETW37023.1"/>
    <property type="molecule type" value="Genomic_DNA"/>
</dbReference>
<organism evidence="2 3">
    <name type="scientific">Plasmodium falciparum Tanzania</name>
    <name type="common">2000708</name>
    <dbReference type="NCBI Taxonomy" id="1036725"/>
    <lineage>
        <taxon>Eukaryota</taxon>
        <taxon>Sar</taxon>
        <taxon>Alveolata</taxon>
        <taxon>Apicomplexa</taxon>
        <taxon>Aconoidasida</taxon>
        <taxon>Haemosporida</taxon>
        <taxon>Plasmodiidae</taxon>
        <taxon>Plasmodium</taxon>
        <taxon>Plasmodium (Laverania)</taxon>
    </lineage>
</organism>
<dbReference type="Proteomes" id="UP000030708">
    <property type="component" value="Unassembled WGS sequence"/>
</dbReference>
<dbReference type="SMR" id="A0A024W8Z7"/>
<evidence type="ECO:0000313" key="3">
    <source>
        <dbReference type="Proteomes" id="UP000030708"/>
    </source>
</evidence>
<keyword evidence="1" id="KW-1133">Transmembrane helix</keyword>
<evidence type="ECO:0008006" key="4">
    <source>
        <dbReference type="Google" id="ProtNLM"/>
    </source>
</evidence>
<feature type="transmembrane region" description="Helical" evidence="1">
    <location>
        <begin position="6"/>
        <end position="23"/>
    </location>
</feature>
<dbReference type="Pfam" id="PF06589">
    <property type="entry name" value="CRA"/>
    <property type="match status" value="1"/>
</dbReference>